<feature type="transmembrane region" description="Helical" evidence="4">
    <location>
        <begin position="73"/>
        <end position="91"/>
    </location>
</feature>
<dbReference type="Pfam" id="PF07690">
    <property type="entry name" value="MFS_1"/>
    <property type="match status" value="1"/>
</dbReference>
<evidence type="ECO:0000256" key="2">
    <source>
        <dbReference type="ARBA" id="ARBA00022989"/>
    </source>
</evidence>
<dbReference type="Proteomes" id="UP001239782">
    <property type="component" value="Chromosome"/>
</dbReference>
<gene>
    <name evidence="5" type="ORF">Q9312_07595</name>
</gene>
<dbReference type="AlphaFoldDB" id="A0AA51RWA0"/>
<dbReference type="GO" id="GO:0022857">
    <property type="term" value="F:transmembrane transporter activity"/>
    <property type="evidence" value="ECO:0007669"/>
    <property type="project" value="InterPro"/>
</dbReference>
<feature type="transmembrane region" description="Helical" evidence="4">
    <location>
        <begin position="325"/>
        <end position="348"/>
    </location>
</feature>
<accession>A0AA51RWA0</accession>
<feature type="transmembrane region" description="Helical" evidence="4">
    <location>
        <begin position="354"/>
        <end position="373"/>
    </location>
</feature>
<evidence type="ECO:0000256" key="4">
    <source>
        <dbReference type="SAM" id="Phobius"/>
    </source>
</evidence>
<keyword evidence="3 4" id="KW-0472">Membrane</keyword>
<name>A0AA51RWA0_9GAMM</name>
<organism evidence="5 6">
    <name type="scientific">Pleionea litopenaei</name>
    <dbReference type="NCBI Taxonomy" id="3070815"/>
    <lineage>
        <taxon>Bacteria</taxon>
        <taxon>Pseudomonadati</taxon>
        <taxon>Pseudomonadota</taxon>
        <taxon>Gammaproteobacteria</taxon>
        <taxon>Oceanospirillales</taxon>
        <taxon>Pleioneaceae</taxon>
        <taxon>Pleionea</taxon>
    </lineage>
</organism>
<keyword evidence="1 4" id="KW-0812">Transmembrane</keyword>
<feature type="transmembrane region" description="Helical" evidence="4">
    <location>
        <begin position="203"/>
        <end position="226"/>
    </location>
</feature>
<feature type="transmembrane region" description="Helical" evidence="4">
    <location>
        <begin position="7"/>
        <end position="29"/>
    </location>
</feature>
<keyword evidence="6" id="KW-1185">Reference proteome</keyword>
<dbReference type="RefSeq" id="WP_309203993.1">
    <property type="nucleotide sequence ID" value="NZ_CP133548.1"/>
</dbReference>
<feature type="transmembrane region" description="Helical" evidence="4">
    <location>
        <begin position="97"/>
        <end position="114"/>
    </location>
</feature>
<sequence>MTAQRQPFQLLMLMAIVMPLAFSSWMTLLNNFTIDVAQFNGQDIGLLQSIREVPGFLAFTAIFILALLHEQRFALISLLLLAVGVFATPFFPSTMGLLVTTFIMSTGFHYFETLNQSLKWQWLEKEHAAQQMGKLIGIGSICSLTVYAFIWLANNILELPYLYMYLITSGAALLIIGYMWLAFPLFKAPVEQHKKIVLRKAYWLYYALTFMSGARRQIFMVFAGFMMVEKFGYNVGDIALLYLVNHLFNFFFAEKIGRWIGRVGERKALLFEYIGLFLVFTSYAFVDDRHLAAGLYIVDHLFFAMAIAIKTYFQKIAEPKDLAATAAVSFTINHIAAVVIPVTFGAIWLTSPSLVFLIGAGMAITSLVLSRFIPLAPTQDHRVSGFFQKFDLNQAKQ</sequence>
<dbReference type="Gene3D" id="1.20.1250.20">
    <property type="entry name" value="MFS general substrate transporter like domains"/>
    <property type="match status" value="1"/>
</dbReference>
<feature type="transmembrane region" description="Helical" evidence="4">
    <location>
        <begin position="268"/>
        <end position="286"/>
    </location>
</feature>
<evidence type="ECO:0000313" key="5">
    <source>
        <dbReference type="EMBL" id="WMS88772.1"/>
    </source>
</evidence>
<dbReference type="EMBL" id="CP133548">
    <property type="protein sequence ID" value="WMS88772.1"/>
    <property type="molecule type" value="Genomic_DNA"/>
</dbReference>
<keyword evidence="2 4" id="KW-1133">Transmembrane helix</keyword>
<evidence type="ECO:0000256" key="3">
    <source>
        <dbReference type="ARBA" id="ARBA00023136"/>
    </source>
</evidence>
<proteinExistence type="predicted"/>
<dbReference type="InterPro" id="IPR011701">
    <property type="entry name" value="MFS"/>
</dbReference>
<feature type="transmembrane region" description="Helical" evidence="4">
    <location>
        <begin position="238"/>
        <end position="256"/>
    </location>
</feature>
<protein>
    <submittedName>
        <fullName evidence="5">MFS transporter</fullName>
    </submittedName>
</protein>
<evidence type="ECO:0000313" key="6">
    <source>
        <dbReference type="Proteomes" id="UP001239782"/>
    </source>
</evidence>
<feature type="transmembrane region" description="Helical" evidence="4">
    <location>
        <begin position="49"/>
        <end position="68"/>
    </location>
</feature>
<feature type="transmembrane region" description="Helical" evidence="4">
    <location>
        <begin position="292"/>
        <end position="313"/>
    </location>
</feature>
<dbReference type="KEGG" id="plei:Q9312_07595"/>
<dbReference type="InterPro" id="IPR036259">
    <property type="entry name" value="MFS_trans_sf"/>
</dbReference>
<feature type="transmembrane region" description="Helical" evidence="4">
    <location>
        <begin position="162"/>
        <end position="183"/>
    </location>
</feature>
<evidence type="ECO:0000256" key="1">
    <source>
        <dbReference type="ARBA" id="ARBA00022692"/>
    </source>
</evidence>
<reference evidence="5 6" key="1">
    <citation type="submission" date="2023-08" db="EMBL/GenBank/DDBJ databases">
        <title>Pleionea litopenaei sp. nov., isolated from stomach of juvenile Litopenaeus vannamei.</title>
        <authorList>
            <person name="Rho A.M."/>
            <person name="Hwang C.Y."/>
        </authorList>
    </citation>
    <scope>NUCLEOTIDE SEQUENCE [LARGE SCALE GENOMIC DNA]</scope>
    <source>
        <strain evidence="5 6">HL-JVS1</strain>
    </source>
</reference>
<feature type="transmembrane region" description="Helical" evidence="4">
    <location>
        <begin position="135"/>
        <end position="156"/>
    </location>
</feature>
<dbReference type="SUPFAM" id="SSF103473">
    <property type="entry name" value="MFS general substrate transporter"/>
    <property type="match status" value="1"/>
</dbReference>